<name>A0ABR3F8L7_9AGAR</name>
<proteinExistence type="predicted"/>
<organism evidence="3 4">
    <name type="scientific">Marasmius crinis-equi</name>
    <dbReference type="NCBI Taxonomy" id="585013"/>
    <lineage>
        <taxon>Eukaryota</taxon>
        <taxon>Fungi</taxon>
        <taxon>Dikarya</taxon>
        <taxon>Basidiomycota</taxon>
        <taxon>Agaricomycotina</taxon>
        <taxon>Agaricomycetes</taxon>
        <taxon>Agaricomycetidae</taxon>
        <taxon>Agaricales</taxon>
        <taxon>Marasmiineae</taxon>
        <taxon>Marasmiaceae</taxon>
        <taxon>Marasmius</taxon>
    </lineage>
</organism>
<dbReference type="EMBL" id="JBAHYK010000743">
    <property type="protein sequence ID" value="KAL0571599.1"/>
    <property type="molecule type" value="Genomic_DNA"/>
</dbReference>
<comment type="caution">
    <text evidence="3">The sequence shown here is derived from an EMBL/GenBank/DDBJ whole genome shotgun (WGS) entry which is preliminary data.</text>
</comment>
<protein>
    <recommendedName>
        <fullName evidence="2">SNTX MACPF/CDC-like domain-containing protein</fullName>
    </recommendedName>
</protein>
<dbReference type="InterPro" id="IPR056072">
    <property type="entry name" value="SNTX_MACPF/CDC-like_dom"/>
</dbReference>
<dbReference type="SUPFAM" id="SSF82185">
    <property type="entry name" value="Histone H3 K4-specific methyltransferase SET7/9 N-terminal domain"/>
    <property type="match status" value="1"/>
</dbReference>
<dbReference type="InterPro" id="IPR003409">
    <property type="entry name" value="MORN"/>
</dbReference>
<dbReference type="Pfam" id="PF24674">
    <property type="entry name" value="MACPF_SNTX"/>
    <property type="match status" value="1"/>
</dbReference>
<evidence type="ECO:0000256" key="1">
    <source>
        <dbReference type="ARBA" id="ARBA00022737"/>
    </source>
</evidence>
<dbReference type="InterPro" id="IPR052090">
    <property type="entry name" value="Cytolytic_pore-forming_toxin"/>
</dbReference>
<evidence type="ECO:0000259" key="2">
    <source>
        <dbReference type="Pfam" id="PF24674"/>
    </source>
</evidence>
<keyword evidence="1" id="KW-0677">Repeat</keyword>
<dbReference type="Proteomes" id="UP001465976">
    <property type="component" value="Unassembled WGS sequence"/>
</dbReference>
<feature type="domain" description="SNTX MACPF/CDC-like" evidence="2">
    <location>
        <begin position="15"/>
        <end position="190"/>
    </location>
</feature>
<gene>
    <name evidence="3" type="ORF">V5O48_010363</name>
</gene>
<dbReference type="Pfam" id="PF02493">
    <property type="entry name" value="MORN"/>
    <property type="match status" value="2"/>
</dbReference>
<evidence type="ECO:0000313" key="4">
    <source>
        <dbReference type="Proteomes" id="UP001465976"/>
    </source>
</evidence>
<reference evidence="3 4" key="1">
    <citation type="submission" date="2024-02" db="EMBL/GenBank/DDBJ databases">
        <title>A draft genome for the cacao thread blight pathogen Marasmius crinis-equi.</title>
        <authorList>
            <person name="Cohen S.P."/>
            <person name="Baruah I.K."/>
            <person name="Amoako-Attah I."/>
            <person name="Bukari Y."/>
            <person name="Meinhardt L.W."/>
            <person name="Bailey B.A."/>
        </authorList>
    </citation>
    <scope>NUCLEOTIDE SEQUENCE [LARGE SCALE GENOMIC DNA]</scope>
    <source>
        <strain evidence="3 4">GH-76</strain>
    </source>
</reference>
<dbReference type="PANTHER" id="PTHR31594:SF14">
    <property type="entry name" value="FIBRONECTIN TYPE-III DOMAIN-CONTAINING PROTEIN"/>
    <property type="match status" value="1"/>
</dbReference>
<keyword evidence="4" id="KW-1185">Reference proteome</keyword>
<accession>A0ABR3F8L7</accession>
<sequence length="705" mass="77885">MSPSTVELCSEELEVPALGRPVFLGQLYSASSGRLINAQLFDSEVLKKEQIVNTSSNSIKYADISAISDRANALDIPPGFSVGILGGLVELKGSARYLHATRSNFASREVSIICSVRKCWRRLDVGVNENIPMGAYERAVKRGASHVITGIALGGTLVAHFVQKTSTAKSRDRKRFDLSATAIQAMANIFSAGGKVALDHDKQLTDVTENCHFECYGDYSVPEQQNPTTIGDIFELVEKWPTLIGEGVTIQFTAQPIDQFVDGSVPARVLYELEAEHLSTILGLYEEIYRLAARRASIQAALDSGSEILSACCPTFTIDCQKRKRSADSVLEHSRGALSRYLVSYREGKEEMVGKSTGKFLSRIMEGLDSLVPDCEQDESALGLLENIRALSIDHNAPLATVGELRTLMTHADQSALGVILIPPYPAGSLNSVINTYIDLVTDIQRWRAEEDKRDRRGSNGRAKETIFASFYCDSARCAELLELDGENGALQRALGHVQGKDPCFVHYAVLEDASTTPGRLDWSLVNEDGWGVLRGEGASYRYVGQIRTGKRHGRGMIIYQNGSIYTGDWWNDKRHGEGVVEDKYRGKKTCGVFINDQYREDGIIVDVTIVAQHVPVAAAKIPLRRWDSATTHVRTIGTMLEWTDADVHRLSVKCAADFEQSLELTVAGRLIRTIGYGQGDKYMMQYSRSCWPFDKGVELWAERC</sequence>
<evidence type="ECO:0000313" key="3">
    <source>
        <dbReference type="EMBL" id="KAL0571599.1"/>
    </source>
</evidence>
<dbReference type="PANTHER" id="PTHR31594">
    <property type="entry name" value="AIG1-TYPE G DOMAIN-CONTAINING PROTEIN"/>
    <property type="match status" value="1"/>
</dbReference>
<dbReference type="SMART" id="SM00698">
    <property type="entry name" value="MORN"/>
    <property type="match status" value="2"/>
</dbReference>
<dbReference type="Gene3D" id="2.20.110.10">
    <property type="entry name" value="Histone H3 K4-specific methyltransferase SET7/9 N-terminal domain"/>
    <property type="match status" value="1"/>
</dbReference>